<dbReference type="RefSeq" id="WP_058919780.1">
    <property type="nucleotide sequence ID" value="NZ_JBHSQC010000023.1"/>
</dbReference>
<sequence>MREITYLAAINEALDEALAEDDRVFLMGEDIGLYGGGFGATKGLIEKYGAERIRNTPISESALAGAAVGSAMTGLRPIIEIQFSDFITIAMDQLVNQAAKIHYMYGGKATVPLVMRTAGGSGTGHAAQHSQSLENWTAHIPGLKVVQPSTAYDAKGLLHAAIEDNNPVMFYEHKLSYKTKGTVPAGKYVIPLGVADIKRLGTHVTVVATGIMVEKSLAAAEQLAAEGISLEVIDPRTLVPLDTKTIIQSVQKTGRLLIVHEAVKRSGFGGEVASLVAESEAFYALRKPIQRLGGKAIPMPYQKELEYHAIPQLEDILAAVRHLMDR</sequence>
<evidence type="ECO:0000256" key="3">
    <source>
        <dbReference type="ARBA" id="ARBA00023052"/>
    </source>
</evidence>
<dbReference type="EC" id="1.2.4.-" evidence="5"/>
<dbReference type="InterPro" id="IPR005475">
    <property type="entry name" value="Transketolase-like_Pyr-bd"/>
</dbReference>
<dbReference type="CDD" id="cd07036">
    <property type="entry name" value="TPP_PYR_E1-PDHc-beta_like"/>
    <property type="match status" value="1"/>
</dbReference>
<dbReference type="InterPro" id="IPR009014">
    <property type="entry name" value="Transketo_C/PFOR_II"/>
</dbReference>
<dbReference type="SUPFAM" id="SSF52922">
    <property type="entry name" value="TK C-terminal domain-like"/>
    <property type="match status" value="1"/>
</dbReference>
<keyword evidence="3" id="KW-0786">Thiamine pyrophosphate</keyword>
<evidence type="ECO:0000313" key="6">
    <source>
        <dbReference type="Proteomes" id="UP001597285"/>
    </source>
</evidence>
<dbReference type="SUPFAM" id="SSF52518">
    <property type="entry name" value="Thiamin diphosphate-binding fold (THDP-binding)"/>
    <property type="match status" value="1"/>
</dbReference>
<dbReference type="Pfam" id="PF02779">
    <property type="entry name" value="Transket_pyr"/>
    <property type="match status" value="1"/>
</dbReference>
<protein>
    <submittedName>
        <fullName evidence="5">Alpha-ketoacid dehydrogenase subunit beta</fullName>
        <ecNumber evidence="5">1.2.4.-</ecNumber>
    </submittedName>
</protein>
<dbReference type="PANTHER" id="PTHR43257:SF2">
    <property type="entry name" value="PYRUVATE DEHYDROGENASE E1 COMPONENT SUBUNIT BETA"/>
    <property type="match status" value="1"/>
</dbReference>
<dbReference type="PANTHER" id="PTHR43257">
    <property type="entry name" value="PYRUVATE DEHYDROGENASE E1 COMPONENT BETA SUBUNIT"/>
    <property type="match status" value="1"/>
</dbReference>
<dbReference type="Gene3D" id="3.40.50.970">
    <property type="match status" value="1"/>
</dbReference>
<feature type="domain" description="Transketolase-like pyrimidine-binding" evidence="4">
    <location>
        <begin position="4"/>
        <end position="179"/>
    </location>
</feature>
<dbReference type="NCBIfam" id="NF006667">
    <property type="entry name" value="PRK09212.1"/>
    <property type="match status" value="1"/>
</dbReference>
<dbReference type="GO" id="GO:0016491">
    <property type="term" value="F:oxidoreductase activity"/>
    <property type="evidence" value="ECO:0007669"/>
    <property type="project" value="UniProtKB-KW"/>
</dbReference>
<evidence type="ECO:0000256" key="1">
    <source>
        <dbReference type="ARBA" id="ARBA00001964"/>
    </source>
</evidence>
<gene>
    <name evidence="5" type="ORF">ACFSBK_09255</name>
</gene>
<evidence type="ECO:0000256" key="2">
    <source>
        <dbReference type="ARBA" id="ARBA00023002"/>
    </source>
</evidence>
<keyword evidence="2 5" id="KW-0560">Oxidoreductase</keyword>
<comment type="cofactor">
    <cofactor evidence="1">
        <name>thiamine diphosphate</name>
        <dbReference type="ChEBI" id="CHEBI:58937"/>
    </cofactor>
</comment>
<dbReference type="Gene3D" id="3.40.50.920">
    <property type="match status" value="1"/>
</dbReference>
<dbReference type="EMBL" id="JBHUFF010000017">
    <property type="protein sequence ID" value="MFD1800034.1"/>
    <property type="molecule type" value="Genomic_DNA"/>
</dbReference>
<organism evidence="5 6">
    <name type="scientific">Carnobacterium antarcticum</name>
    <dbReference type="NCBI Taxonomy" id="2126436"/>
    <lineage>
        <taxon>Bacteria</taxon>
        <taxon>Bacillati</taxon>
        <taxon>Bacillota</taxon>
        <taxon>Bacilli</taxon>
        <taxon>Lactobacillales</taxon>
        <taxon>Carnobacteriaceae</taxon>
        <taxon>Carnobacterium</taxon>
    </lineage>
</organism>
<keyword evidence="6" id="KW-1185">Reference proteome</keyword>
<name>A0ABW4NPJ4_9LACT</name>
<evidence type="ECO:0000313" key="5">
    <source>
        <dbReference type="EMBL" id="MFD1800034.1"/>
    </source>
</evidence>
<dbReference type="Pfam" id="PF02780">
    <property type="entry name" value="Transketolase_C"/>
    <property type="match status" value="1"/>
</dbReference>
<accession>A0ABW4NPJ4</accession>
<dbReference type="Proteomes" id="UP001597285">
    <property type="component" value="Unassembled WGS sequence"/>
</dbReference>
<comment type="caution">
    <text evidence="5">The sequence shown here is derived from an EMBL/GenBank/DDBJ whole genome shotgun (WGS) entry which is preliminary data.</text>
</comment>
<evidence type="ECO:0000259" key="4">
    <source>
        <dbReference type="SMART" id="SM00861"/>
    </source>
</evidence>
<reference evidence="6" key="1">
    <citation type="journal article" date="2019" name="Int. J. Syst. Evol. Microbiol.">
        <title>The Global Catalogue of Microorganisms (GCM) 10K type strain sequencing project: providing services to taxonomists for standard genome sequencing and annotation.</title>
        <authorList>
            <consortium name="The Broad Institute Genomics Platform"/>
            <consortium name="The Broad Institute Genome Sequencing Center for Infectious Disease"/>
            <person name="Wu L."/>
            <person name="Ma J."/>
        </authorList>
    </citation>
    <scope>NUCLEOTIDE SEQUENCE [LARGE SCALE GENOMIC DNA]</scope>
    <source>
        <strain evidence="6">KCTC 42143</strain>
    </source>
</reference>
<dbReference type="InterPro" id="IPR033248">
    <property type="entry name" value="Transketolase_C"/>
</dbReference>
<dbReference type="InterPro" id="IPR029061">
    <property type="entry name" value="THDP-binding"/>
</dbReference>
<proteinExistence type="predicted"/>
<dbReference type="SMART" id="SM00861">
    <property type="entry name" value="Transket_pyr"/>
    <property type="match status" value="1"/>
</dbReference>